<name>A0ABM2ZMS2_GOSHI</name>
<protein>
    <submittedName>
        <fullName evidence="4">Protein NLP8-like</fullName>
    </submittedName>
</protein>
<dbReference type="PANTHER" id="PTHR32002:SF41">
    <property type="entry name" value="PROTEIN NLP8"/>
    <property type="match status" value="1"/>
</dbReference>
<dbReference type="PANTHER" id="PTHR32002">
    <property type="entry name" value="PROTEIN NLP8"/>
    <property type="match status" value="1"/>
</dbReference>
<feature type="domain" description="NLP1-9 GAF" evidence="2">
    <location>
        <begin position="50"/>
        <end position="189"/>
    </location>
</feature>
<dbReference type="InterPro" id="IPR045012">
    <property type="entry name" value="NLP"/>
</dbReference>
<dbReference type="RefSeq" id="XP_040943946.1">
    <property type="nucleotide sequence ID" value="XM_041088012.1"/>
</dbReference>
<dbReference type="GeneID" id="107927471"/>
<feature type="compositionally biased region" description="Polar residues" evidence="1">
    <location>
        <begin position="290"/>
        <end position="299"/>
    </location>
</feature>
<evidence type="ECO:0000256" key="1">
    <source>
        <dbReference type="SAM" id="MobiDB-lite"/>
    </source>
</evidence>
<accession>A0ABM2ZMS2</accession>
<evidence type="ECO:0000259" key="2">
    <source>
        <dbReference type="Pfam" id="PF22922"/>
    </source>
</evidence>
<sequence>MFFLSAWKPKVEDGHFNSISTNHKFEDFNPNPLSLQPLQRFPEGLILNRLTALAEIHDISKDLCCKYKLLLALTWASKVNNLNEIISDPNKKHAFFIQSSSCYVKDQNAYQLMYLCEVGTTFIVDKALESSDGYHFEPSIIKDYPGVENCNIDAVAICLQNRYTSNDDYVVEFFWPATKIEKSKSLALDILNDLKHLKPEFVAVKIQGIEIGFQKEAISNIPTSSNTIRPLKIAEEGRDVHAIEIKGHIEQIVSNGDPEIGKANKEKVPRTKRKNLRPKTGKGNKEKLPKTTQTRFVGT</sequence>
<evidence type="ECO:0000313" key="4">
    <source>
        <dbReference type="RefSeq" id="XP_040943946.1"/>
    </source>
</evidence>
<feature type="compositionally biased region" description="Basic residues" evidence="1">
    <location>
        <begin position="270"/>
        <end position="282"/>
    </location>
</feature>
<gene>
    <name evidence="4" type="primary">LOC107927471</name>
</gene>
<dbReference type="InterPro" id="IPR055081">
    <property type="entry name" value="NLP1-9_GAF"/>
</dbReference>
<feature type="compositionally biased region" description="Basic and acidic residues" evidence="1">
    <location>
        <begin position="259"/>
        <end position="269"/>
    </location>
</feature>
<proteinExistence type="predicted"/>
<organism evidence="3 4">
    <name type="scientific">Gossypium hirsutum</name>
    <name type="common">Upland cotton</name>
    <name type="synonym">Gossypium mexicanum</name>
    <dbReference type="NCBI Taxonomy" id="3635"/>
    <lineage>
        <taxon>Eukaryota</taxon>
        <taxon>Viridiplantae</taxon>
        <taxon>Streptophyta</taxon>
        <taxon>Embryophyta</taxon>
        <taxon>Tracheophyta</taxon>
        <taxon>Spermatophyta</taxon>
        <taxon>Magnoliopsida</taxon>
        <taxon>eudicotyledons</taxon>
        <taxon>Gunneridae</taxon>
        <taxon>Pentapetalae</taxon>
        <taxon>rosids</taxon>
        <taxon>malvids</taxon>
        <taxon>Malvales</taxon>
        <taxon>Malvaceae</taxon>
        <taxon>Malvoideae</taxon>
        <taxon>Gossypium</taxon>
    </lineage>
</organism>
<evidence type="ECO:0000313" key="3">
    <source>
        <dbReference type="Proteomes" id="UP000818029"/>
    </source>
</evidence>
<dbReference type="Proteomes" id="UP000818029">
    <property type="component" value="Chromosome A02"/>
</dbReference>
<feature type="region of interest" description="Disordered" evidence="1">
    <location>
        <begin position="256"/>
        <end position="299"/>
    </location>
</feature>
<reference evidence="3" key="1">
    <citation type="journal article" date="2020" name="Nat. Genet.">
        <title>Genomic diversifications of five Gossypium allopolyploid species and their impact on cotton improvement.</title>
        <authorList>
            <person name="Chen Z.J."/>
            <person name="Sreedasyam A."/>
            <person name="Ando A."/>
            <person name="Song Q."/>
            <person name="De Santiago L.M."/>
            <person name="Hulse-Kemp A.M."/>
            <person name="Ding M."/>
            <person name="Ye W."/>
            <person name="Kirkbride R.C."/>
            <person name="Jenkins J."/>
            <person name="Plott C."/>
            <person name="Lovell J."/>
            <person name="Lin Y.M."/>
            <person name="Vaughn R."/>
            <person name="Liu B."/>
            <person name="Simpson S."/>
            <person name="Scheffler B.E."/>
            <person name="Wen L."/>
            <person name="Saski C.A."/>
            <person name="Grover C.E."/>
            <person name="Hu G."/>
            <person name="Conover J.L."/>
            <person name="Carlson J.W."/>
            <person name="Shu S."/>
            <person name="Boston L.B."/>
            <person name="Williams M."/>
            <person name="Peterson D.G."/>
            <person name="McGee K."/>
            <person name="Jones D.C."/>
            <person name="Wendel J.F."/>
            <person name="Stelly D.M."/>
            <person name="Grimwood J."/>
            <person name="Schmutz J."/>
        </authorList>
    </citation>
    <scope>NUCLEOTIDE SEQUENCE [LARGE SCALE GENOMIC DNA]</scope>
    <source>
        <strain evidence="3">cv. TM-1</strain>
    </source>
</reference>
<dbReference type="Pfam" id="PF22922">
    <property type="entry name" value="GAF_NLP"/>
    <property type="match status" value="1"/>
</dbReference>
<reference evidence="4" key="2">
    <citation type="submission" date="2025-08" db="UniProtKB">
        <authorList>
            <consortium name="RefSeq"/>
        </authorList>
    </citation>
    <scope>IDENTIFICATION</scope>
</reference>
<keyword evidence="3" id="KW-1185">Reference proteome</keyword>